<keyword evidence="2" id="KW-1185">Reference proteome</keyword>
<sequence length="107" mass="11580">SALHPLFLCSHQPSWQQSHQHSWQQSHQLPCSNLISIPGSNLISFLAVISSASLSCSSGYGRDAFTPGCDQILSSQGPLFTMLQNMASLSPSCSLQLCVQKKTPLLH</sequence>
<feature type="non-terminal residue" evidence="1">
    <location>
        <position position="1"/>
    </location>
</feature>
<feature type="non-terminal residue" evidence="1">
    <location>
        <position position="107"/>
    </location>
</feature>
<name>A0ABN9CHS5_9NEOB</name>
<reference evidence="1" key="1">
    <citation type="submission" date="2023-05" db="EMBL/GenBank/DDBJ databases">
        <authorList>
            <person name="Stuckert A."/>
        </authorList>
    </citation>
    <scope>NUCLEOTIDE SEQUENCE</scope>
</reference>
<evidence type="ECO:0000313" key="2">
    <source>
        <dbReference type="Proteomes" id="UP001162483"/>
    </source>
</evidence>
<dbReference type="Proteomes" id="UP001162483">
    <property type="component" value="Unassembled WGS sequence"/>
</dbReference>
<evidence type="ECO:0000313" key="1">
    <source>
        <dbReference type="EMBL" id="CAI9559670.1"/>
    </source>
</evidence>
<comment type="caution">
    <text evidence="1">The sequence shown here is derived from an EMBL/GenBank/DDBJ whole genome shotgun (WGS) entry which is preliminary data.</text>
</comment>
<proteinExistence type="predicted"/>
<dbReference type="EMBL" id="CATNWA010010282">
    <property type="protein sequence ID" value="CAI9559670.1"/>
    <property type="molecule type" value="Genomic_DNA"/>
</dbReference>
<protein>
    <submittedName>
        <fullName evidence="1">Uncharacterized protein</fullName>
    </submittedName>
</protein>
<gene>
    <name evidence="1" type="ORF">SPARVUS_LOCUS5127664</name>
</gene>
<accession>A0ABN9CHS5</accession>
<organism evidence="1 2">
    <name type="scientific">Staurois parvus</name>
    <dbReference type="NCBI Taxonomy" id="386267"/>
    <lineage>
        <taxon>Eukaryota</taxon>
        <taxon>Metazoa</taxon>
        <taxon>Chordata</taxon>
        <taxon>Craniata</taxon>
        <taxon>Vertebrata</taxon>
        <taxon>Euteleostomi</taxon>
        <taxon>Amphibia</taxon>
        <taxon>Batrachia</taxon>
        <taxon>Anura</taxon>
        <taxon>Neobatrachia</taxon>
        <taxon>Ranoidea</taxon>
        <taxon>Ranidae</taxon>
        <taxon>Staurois</taxon>
    </lineage>
</organism>